<dbReference type="WBParaSite" id="HPLM_0001464701-mRNA-1">
    <property type="protein sequence ID" value="HPLM_0001464701-mRNA-1"/>
    <property type="gene ID" value="HPLM_0001464701"/>
</dbReference>
<proteinExistence type="predicted"/>
<dbReference type="OrthoDB" id="5814166at2759"/>
<organism evidence="3">
    <name type="scientific">Haemonchus placei</name>
    <name type="common">Barber's pole worm</name>
    <dbReference type="NCBI Taxonomy" id="6290"/>
    <lineage>
        <taxon>Eukaryota</taxon>
        <taxon>Metazoa</taxon>
        <taxon>Ecdysozoa</taxon>
        <taxon>Nematoda</taxon>
        <taxon>Chromadorea</taxon>
        <taxon>Rhabditida</taxon>
        <taxon>Rhabditina</taxon>
        <taxon>Rhabditomorpha</taxon>
        <taxon>Strongyloidea</taxon>
        <taxon>Trichostrongylidae</taxon>
        <taxon>Haemonchus</taxon>
    </lineage>
</organism>
<accession>A0A0N4WSW4</accession>
<protein>
    <submittedName>
        <fullName evidence="3">Reverse transcriptase domain-containing protein</fullName>
    </submittedName>
</protein>
<name>A0A0N4WSW4_HAEPC</name>
<evidence type="ECO:0000313" key="3">
    <source>
        <dbReference type="WBParaSite" id="HPLM_0001464701-mRNA-1"/>
    </source>
</evidence>
<reference evidence="3" key="1">
    <citation type="submission" date="2017-02" db="UniProtKB">
        <authorList>
            <consortium name="WormBaseParasite"/>
        </authorList>
    </citation>
    <scope>IDENTIFICATION</scope>
</reference>
<gene>
    <name evidence="1" type="ORF">HPLM_LOCUS14639</name>
</gene>
<dbReference type="EMBL" id="UZAF01018639">
    <property type="protein sequence ID" value="VDO53508.1"/>
    <property type="molecule type" value="Genomic_DNA"/>
</dbReference>
<dbReference type="Proteomes" id="UP000268014">
    <property type="component" value="Unassembled WGS sequence"/>
</dbReference>
<evidence type="ECO:0000313" key="1">
    <source>
        <dbReference type="EMBL" id="VDO53508.1"/>
    </source>
</evidence>
<evidence type="ECO:0000313" key="2">
    <source>
        <dbReference type="Proteomes" id="UP000268014"/>
    </source>
</evidence>
<keyword evidence="2" id="KW-1185">Reference proteome</keyword>
<sequence>MRVDQINKEDVKAVIQVVTVQLKMREQRLRWYGYEMRRPPNHPIREAMEFEAHWKRPRGALKKRWRNAIKTDFAEAKVTAEDAVDRRKWRRLARMADPATARDQRKEKEEEFKCLFWQEFCTIISKYH</sequence>
<dbReference type="OMA" id="EFCTIIS"/>
<reference evidence="1 2" key="2">
    <citation type="submission" date="2018-11" db="EMBL/GenBank/DDBJ databases">
        <authorList>
            <consortium name="Pathogen Informatics"/>
        </authorList>
    </citation>
    <scope>NUCLEOTIDE SEQUENCE [LARGE SCALE GENOMIC DNA]</scope>
    <source>
        <strain evidence="1 2">MHpl1</strain>
    </source>
</reference>
<dbReference type="AlphaFoldDB" id="A0A0N4WSW4"/>